<dbReference type="InterPro" id="IPR016071">
    <property type="entry name" value="Staphylococal_nuclease_OB-fold"/>
</dbReference>
<evidence type="ECO:0000256" key="1">
    <source>
        <dbReference type="ARBA" id="ARBA00022722"/>
    </source>
</evidence>
<feature type="signal peptide" evidence="4">
    <location>
        <begin position="1"/>
        <end position="19"/>
    </location>
</feature>
<dbReference type="GO" id="GO:0004519">
    <property type="term" value="F:endonuclease activity"/>
    <property type="evidence" value="ECO:0007669"/>
    <property type="project" value="UniProtKB-KW"/>
</dbReference>
<dbReference type="Pfam" id="PF00565">
    <property type="entry name" value="SNase"/>
    <property type="match status" value="1"/>
</dbReference>
<organism evidence="6 7">
    <name type="scientific">Oceanimonas baumannii</name>
    <dbReference type="NCBI Taxonomy" id="129578"/>
    <lineage>
        <taxon>Bacteria</taxon>
        <taxon>Pseudomonadati</taxon>
        <taxon>Pseudomonadota</taxon>
        <taxon>Gammaproteobacteria</taxon>
        <taxon>Aeromonadales</taxon>
        <taxon>Aeromonadaceae</taxon>
        <taxon>Oceanimonas</taxon>
    </lineage>
</organism>
<dbReference type="GO" id="GO:0016787">
    <property type="term" value="F:hydrolase activity"/>
    <property type="evidence" value="ECO:0007669"/>
    <property type="project" value="UniProtKB-KW"/>
</dbReference>
<dbReference type="SUPFAM" id="SSF50199">
    <property type="entry name" value="Staphylococcal nuclease"/>
    <property type="match status" value="1"/>
</dbReference>
<feature type="domain" description="TNase-like" evidence="5">
    <location>
        <begin position="26"/>
        <end position="157"/>
    </location>
</feature>
<dbReference type="Gene3D" id="2.40.50.90">
    <property type="match status" value="1"/>
</dbReference>
<dbReference type="AlphaFoldDB" id="A0A235CFZ1"/>
<dbReference type="RefSeq" id="WP_094278601.1">
    <property type="nucleotide sequence ID" value="NZ_NQJF01000009.1"/>
</dbReference>
<dbReference type="OrthoDB" id="6867997at2"/>
<evidence type="ECO:0000256" key="2">
    <source>
        <dbReference type="ARBA" id="ARBA00022759"/>
    </source>
</evidence>
<comment type="caution">
    <text evidence="6">The sequence shown here is derived from an EMBL/GenBank/DDBJ whole genome shotgun (WGS) entry which is preliminary data.</text>
</comment>
<dbReference type="PANTHER" id="PTHR12302">
    <property type="entry name" value="EBNA2 BINDING PROTEIN P100"/>
    <property type="match status" value="1"/>
</dbReference>
<name>A0A235CFZ1_9GAMM</name>
<accession>A0A235CFZ1</accession>
<dbReference type="EMBL" id="NQJF01000009">
    <property type="protein sequence ID" value="OYD23528.1"/>
    <property type="molecule type" value="Genomic_DNA"/>
</dbReference>
<reference evidence="6 7" key="1">
    <citation type="submission" date="2017-08" db="EMBL/GenBank/DDBJ databases">
        <title>Draft Genome Sequence of the Marine Bacterium Oceanimonas baumannii ATCC 700832.</title>
        <authorList>
            <person name="Mcclelland W.D."/>
            <person name="Brennan M.A."/>
            <person name="Trachtenberg A.M."/>
            <person name="Maclea K.S."/>
        </authorList>
    </citation>
    <scope>NUCLEOTIDE SEQUENCE [LARGE SCALE GENOMIC DNA]</scope>
    <source>
        <strain evidence="6 7">ATCC 700832</strain>
    </source>
</reference>
<sequence>MLTSLCLFLLLLFSFEALSACPLFTKYETARVKKVIDGDTVHLAGGRRIRFIGIDTPELYKNGRFAPEPGAWKARQWLRNKLPEGSHMKLVFASKRRDDYGRLLAYPLTNDGQLLVKNMLAEGLGELMLFEPNHHYWSCLLQAEQHARGQQQGIWSGAIPAAPVNPGWQYLLVTVQGIHTYRHGVTLMSESGLKLRAGRELPAAALSILRRLEPGDRLFVRGRVHQRHSGWLLWLNHPWQFYREK</sequence>
<evidence type="ECO:0000313" key="6">
    <source>
        <dbReference type="EMBL" id="OYD23528.1"/>
    </source>
</evidence>
<gene>
    <name evidence="6" type="ORF">B6S09_11310</name>
</gene>
<dbReference type="Proteomes" id="UP000243640">
    <property type="component" value="Unassembled WGS sequence"/>
</dbReference>
<proteinExistence type="predicted"/>
<dbReference type="InterPro" id="IPR035437">
    <property type="entry name" value="SNase_OB-fold_sf"/>
</dbReference>
<keyword evidence="2" id="KW-0255">Endonuclease</keyword>
<evidence type="ECO:0000256" key="4">
    <source>
        <dbReference type="SAM" id="SignalP"/>
    </source>
</evidence>
<evidence type="ECO:0000259" key="5">
    <source>
        <dbReference type="PROSITE" id="PS50830"/>
    </source>
</evidence>
<dbReference type="PANTHER" id="PTHR12302:SF3">
    <property type="entry name" value="SERINE_THREONINE-PROTEIN KINASE 31"/>
    <property type="match status" value="1"/>
</dbReference>
<feature type="chain" id="PRO_5012692126" description="TNase-like domain-containing protein" evidence="4">
    <location>
        <begin position="20"/>
        <end position="245"/>
    </location>
</feature>
<evidence type="ECO:0000313" key="7">
    <source>
        <dbReference type="Proteomes" id="UP000243640"/>
    </source>
</evidence>
<keyword evidence="4" id="KW-0732">Signal</keyword>
<protein>
    <recommendedName>
        <fullName evidence="5">TNase-like domain-containing protein</fullName>
    </recommendedName>
</protein>
<evidence type="ECO:0000256" key="3">
    <source>
        <dbReference type="ARBA" id="ARBA00022801"/>
    </source>
</evidence>
<dbReference type="SMART" id="SM00318">
    <property type="entry name" value="SNc"/>
    <property type="match status" value="1"/>
</dbReference>
<dbReference type="PROSITE" id="PS50830">
    <property type="entry name" value="TNASE_3"/>
    <property type="match status" value="1"/>
</dbReference>
<keyword evidence="3" id="KW-0378">Hydrolase</keyword>
<keyword evidence="1" id="KW-0540">Nuclease</keyword>